<accession>A0A1H0QR54</accession>
<dbReference type="STRING" id="1090615.SAMN04515671_3192"/>
<dbReference type="EMBL" id="LT629710">
    <property type="protein sequence ID" value="SDP19168.1"/>
    <property type="molecule type" value="Genomic_DNA"/>
</dbReference>
<dbReference type="GO" id="GO:0005886">
    <property type="term" value="C:plasma membrane"/>
    <property type="evidence" value="ECO:0007669"/>
    <property type="project" value="UniProtKB-SubCell"/>
</dbReference>
<organism evidence="7 8">
    <name type="scientific">Nakamurella panacisegetis</name>
    <dbReference type="NCBI Taxonomy" id="1090615"/>
    <lineage>
        <taxon>Bacteria</taxon>
        <taxon>Bacillati</taxon>
        <taxon>Actinomycetota</taxon>
        <taxon>Actinomycetes</taxon>
        <taxon>Nakamurellales</taxon>
        <taxon>Nakamurellaceae</taxon>
        <taxon>Nakamurella</taxon>
    </lineage>
</organism>
<keyword evidence="4 6" id="KW-1133">Transmembrane helix</keyword>
<dbReference type="AlphaFoldDB" id="A0A1H0QR54"/>
<feature type="transmembrane region" description="Helical" evidence="6">
    <location>
        <begin position="88"/>
        <end position="106"/>
    </location>
</feature>
<feature type="transmembrane region" description="Helical" evidence="6">
    <location>
        <begin position="160"/>
        <end position="180"/>
    </location>
</feature>
<dbReference type="Proteomes" id="UP000198741">
    <property type="component" value="Chromosome I"/>
</dbReference>
<keyword evidence="5 6" id="KW-0472">Membrane</keyword>
<evidence type="ECO:0000313" key="7">
    <source>
        <dbReference type="EMBL" id="SDP19168.1"/>
    </source>
</evidence>
<evidence type="ECO:0000256" key="1">
    <source>
        <dbReference type="ARBA" id="ARBA00004651"/>
    </source>
</evidence>
<comment type="subcellular location">
    <subcellularLocation>
        <location evidence="1">Cell membrane</location>
        <topology evidence="1">Multi-pass membrane protein</topology>
    </subcellularLocation>
</comment>
<evidence type="ECO:0000313" key="8">
    <source>
        <dbReference type="Proteomes" id="UP000198741"/>
    </source>
</evidence>
<name>A0A1H0QR54_9ACTN</name>
<feature type="transmembrane region" description="Helical" evidence="6">
    <location>
        <begin position="50"/>
        <end position="76"/>
    </location>
</feature>
<proteinExistence type="predicted"/>
<dbReference type="Pfam" id="PF06081">
    <property type="entry name" value="ArAE_1"/>
    <property type="match status" value="1"/>
</dbReference>
<evidence type="ECO:0000256" key="5">
    <source>
        <dbReference type="ARBA" id="ARBA00023136"/>
    </source>
</evidence>
<keyword evidence="3 6" id="KW-0812">Transmembrane</keyword>
<sequence length="395" mass="42033">MPHERLRRAQSRWHRLAWRVWPSFPTSWSDIPARVRPGAAQIGRLTAAAVIAYLVATAVSPGILDLTAPLTALLVVQASTVGTLRMGLVRVGAVLTGVLVAVGMATWFGLSWWSLAAVISASLVLAKVLRLGEQSLEAPISAMLILAVSSPEVAAEVRVVNTLIGTAVGIAFSLLLPVSIPSERASDALRVVARSQAALLEEIALTLGDGPPHPDEVRAWSDWTADIARDVNDASAAVHAVQESLRLNPRALITNQAYPGLPSALDRLDRCLAAERALVVVVGQASPMDRDGAAEPFGAELPGAFAVVFDDLANGLRAYGDLISAQYGTDKADRVEEAMSRTRSAVEETRAVLSELMTLQVDPTGRPELWMLQGSVLTAVDQLLHQLEHSTDPTG</sequence>
<evidence type="ECO:0000256" key="4">
    <source>
        <dbReference type="ARBA" id="ARBA00022989"/>
    </source>
</evidence>
<gene>
    <name evidence="7" type="ORF">SAMN04515671_3192</name>
</gene>
<keyword evidence="2" id="KW-1003">Cell membrane</keyword>
<evidence type="ECO:0000256" key="6">
    <source>
        <dbReference type="SAM" id="Phobius"/>
    </source>
</evidence>
<reference evidence="7 8" key="1">
    <citation type="submission" date="2016-10" db="EMBL/GenBank/DDBJ databases">
        <authorList>
            <person name="de Groot N.N."/>
        </authorList>
    </citation>
    <scope>NUCLEOTIDE SEQUENCE [LARGE SCALE GENOMIC DNA]</scope>
    <source>
        <strain evidence="8">P4-7,KCTC 19426,CECT 7604</strain>
    </source>
</reference>
<protein>
    <submittedName>
        <fullName evidence="7">Aromatic acid exporter family member 1</fullName>
    </submittedName>
</protein>
<evidence type="ECO:0000256" key="2">
    <source>
        <dbReference type="ARBA" id="ARBA00022475"/>
    </source>
</evidence>
<dbReference type="InterPro" id="IPR010343">
    <property type="entry name" value="ArAE_1"/>
</dbReference>
<keyword evidence="8" id="KW-1185">Reference proteome</keyword>
<evidence type="ECO:0000256" key="3">
    <source>
        <dbReference type="ARBA" id="ARBA00022692"/>
    </source>
</evidence>